<sequence length="280" mass="28653">MTEAYGTTARTLLFVPATRPDRFAKAAASGADAVILDLEDGVAPQDKTRARAAATAHVSVHRALVRVNGIGTPWHEGDLSALAGAGGLAGVVVPKTESADHVAAVAAVLGPRVPVFALLESARGVRDADLVAQAPGVARLLFGDLDFCLDTGIPRGDEQALLFARSKVVLAARAAGLPGPVDGVEPEIDDVAVTLAAARRAAALGFTGKLCVHPRQVGPVHSAFAPSDGELAWARRVLDMAEGTGGAAVRVDGEMVDTPRLELARRIVARAGKRPPGGGS</sequence>
<gene>
    <name evidence="5" type="ORF">Mco01_68930</name>
</gene>
<evidence type="ECO:0000313" key="5">
    <source>
        <dbReference type="EMBL" id="GIH43893.1"/>
    </source>
</evidence>
<dbReference type="Pfam" id="PF03328">
    <property type="entry name" value="HpcH_HpaI"/>
    <property type="match status" value="1"/>
</dbReference>
<dbReference type="InterPro" id="IPR005000">
    <property type="entry name" value="Aldolase/citrate-lyase_domain"/>
</dbReference>
<dbReference type="Proteomes" id="UP000603904">
    <property type="component" value="Unassembled WGS sequence"/>
</dbReference>
<evidence type="ECO:0000256" key="2">
    <source>
        <dbReference type="ARBA" id="ARBA00022723"/>
    </source>
</evidence>
<dbReference type="InterPro" id="IPR015813">
    <property type="entry name" value="Pyrv/PenolPyrv_kinase-like_dom"/>
</dbReference>
<dbReference type="InterPro" id="IPR011206">
    <property type="entry name" value="Citrate_lyase_beta/mcl1/mcl2"/>
</dbReference>
<comment type="cofactor">
    <cofactor evidence="1">
        <name>Mg(2+)</name>
        <dbReference type="ChEBI" id="CHEBI:18420"/>
    </cofactor>
</comment>
<dbReference type="PIRSF" id="PIRSF015582">
    <property type="entry name" value="Cit_lyase_B"/>
    <property type="match status" value="1"/>
</dbReference>
<feature type="domain" description="HpcH/HpaI aldolase/citrate lyase" evidence="4">
    <location>
        <begin position="10"/>
        <end position="214"/>
    </location>
</feature>
<keyword evidence="6" id="KW-1185">Reference proteome</keyword>
<evidence type="ECO:0000256" key="1">
    <source>
        <dbReference type="ARBA" id="ARBA00001946"/>
    </source>
</evidence>
<protein>
    <submittedName>
        <fullName evidence="5">CoA ester lyase</fullName>
    </submittedName>
</protein>
<dbReference type="Gene3D" id="3.20.20.60">
    <property type="entry name" value="Phosphoenolpyruvate-binding domains"/>
    <property type="match status" value="1"/>
</dbReference>
<dbReference type="GO" id="GO:0016829">
    <property type="term" value="F:lyase activity"/>
    <property type="evidence" value="ECO:0007669"/>
    <property type="project" value="UniProtKB-KW"/>
</dbReference>
<accession>A0ABQ4GA93</accession>
<keyword evidence="2" id="KW-0479">Metal-binding</keyword>
<evidence type="ECO:0000313" key="6">
    <source>
        <dbReference type="Proteomes" id="UP000603904"/>
    </source>
</evidence>
<keyword evidence="5" id="KW-0456">Lyase</keyword>
<dbReference type="RefSeq" id="WP_204060939.1">
    <property type="nucleotide sequence ID" value="NZ_BAAAGP010000013.1"/>
</dbReference>
<comment type="caution">
    <text evidence="5">The sequence shown here is derived from an EMBL/GenBank/DDBJ whole genome shotgun (WGS) entry which is preliminary data.</text>
</comment>
<evidence type="ECO:0000259" key="4">
    <source>
        <dbReference type="Pfam" id="PF03328"/>
    </source>
</evidence>
<dbReference type="PANTHER" id="PTHR32308:SF10">
    <property type="entry name" value="CITRATE LYASE SUBUNIT BETA"/>
    <property type="match status" value="1"/>
</dbReference>
<reference evidence="5 6" key="1">
    <citation type="submission" date="2021-01" db="EMBL/GenBank/DDBJ databases">
        <title>Whole genome shotgun sequence of Microbispora corallina NBRC 16416.</title>
        <authorList>
            <person name="Komaki H."/>
            <person name="Tamura T."/>
        </authorList>
    </citation>
    <scope>NUCLEOTIDE SEQUENCE [LARGE SCALE GENOMIC DNA]</scope>
    <source>
        <strain evidence="5 6">NBRC 16416</strain>
    </source>
</reference>
<dbReference type="EMBL" id="BOOC01000048">
    <property type="protein sequence ID" value="GIH43893.1"/>
    <property type="molecule type" value="Genomic_DNA"/>
</dbReference>
<keyword evidence="3" id="KW-0460">Magnesium</keyword>
<organism evidence="5 6">
    <name type="scientific">Microbispora corallina</name>
    <dbReference type="NCBI Taxonomy" id="83302"/>
    <lineage>
        <taxon>Bacteria</taxon>
        <taxon>Bacillati</taxon>
        <taxon>Actinomycetota</taxon>
        <taxon>Actinomycetes</taxon>
        <taxon>Streptosporangiales</taxon>
        <taxon>Streptosporangiaceae</taxon>
        <taxon>Microbispora</taxon>
    </lineage>
</organism>
<proteinExistence type="predicted"/>
<dbReference type="PANTHER" id="PTHR32308">
    <property type="entry name" value="LYASE BETA SUBUNIT, PUTATIVE (AFU_ORTHOLOGUE AFUA_4G13030)-RELATED"/>
    <property type="match status" value="1"/>
</dbReference>
<dbReference type="InterPro" id="IPR040442">
    <property type="entry name" value="Pyrv_kinase-like_dom_sf"/>
</dbReference>
<dbReference type="SUPFAM" id="SSF51621">
    <property type="entry name" value="Phosphoenolpyruvate/pyruvate domain"/>
    <property type="match status" value="1"/>
</dbReference>
<name>A0ABQ4GA93_9ACTN</name>
<evidence type="ECO:0000256" key="3">
    <source>
        <dbReference type="ARBA" id="ARBA00022842"/>
    </source>
</evidence>